<reference evidence="7 8" key="2">
    <citation type="submission" date="2018-10" db="EMBL/GenBank/DDBJ databases">
        <authorList>
            <consortium name="Pathogen Informatics"/>
        </authorList>
    </citation>
    <scope>NUCLEOTIDE SEQUENCE [LARGE SCALE GENOMIC DNA]</scope>
</reference>
<dbReference type="InterPro" id="IPR051503">
    <property type="entry name" value="ComplSys_Reg/VirEntry_Med"/>
</dbReference>
<keyword evidence="4" id="KW-1015">Disulfide bond</keyword>
<keyword evidence="2 5" id="KW-0768">Sushi</keyword>
<dbReference type="PANTHER" id="PTHR45785">
    <property type="entry name" value="COMPLEMENT FACTOR H-RELATED"/>
    <property type="match status" value="1"/>
</dbReference>
<evidence type="ECO:0000313" key="8">
    <source>
        <dbReference type="Proteomes" id="UP000274131"/>
    </source>
</evidence>
<dbReference type="Gene3D" id="2.10.70.10">
    <property type="entry name" value="Complement Module, domain 1"/>
    <property type="match status" value="3"/>
</dbReference>
<dbReference type="InterPro" id="IPR035976">
    <property type="entry name" value="Sushi/SCR/CCP_sf"/>
</dbReference>
<evidence type="ECO:0000313" key="9">
    <source>
        <dbReference type="WBParaSite" id="EVEC_0000368901-mRNA-1"/>
    </source>
</evidence>
<dbReference type="SMART" id="SM00032">
    <property type="entry name" value="CCP"/>
    <property type="match status" value="3"/>
</dbReference>
<name>A0A0N4V170_ENTVE</name>
<dbReference type="Proteomes" id="UP000274131">
    <property type="component" value="Unassembled WGS sequence"/>
</dbReference>
<dbReference type="PROSITE" id="PS50923">
    <property type="entry name" value="SUSHI"/>
    <property type="match status" value="3"/>
</dbReference>
<evidence type="ECO:0000256" key="3">
    <source>
        <dbReference type="ARBA" id="ARBA00022729"/>
    </source>
</evidence>
<gene>
    <name evidence="7" type="ORF">EVEC_LOCUS3397</name>
</gene>
<feature type="domain" description="Sushi" evidence="6">
    <location>
        <begin position="479"/>
        <end position="544"/>
    </location>
</feature>
<sequence length="546" mass="60937">MTNQNIAHVYENKTADLTLGRISIDPIPGYTIRKSNSVFLATNRNHVCGAASCTFQLATNENNVREGWILHQHNLIEWIPPVAHRLIHTAKDMYCVQVKGDCGADVPIYRHVGITKDGFHYLYTIGETDYIKGYFKEAVPLCYGWNTTRFASDPSIKKDDQCGSISSDDLDPLNVFDNGRNGAFRDHYYTTRIPTRTELEDPISEFSGYTLLDDLGLVARNRSSCKCLQKMKQLVDNQTGVLGRLDHKFVTEGKEVKRPFEKYKPTGEVFYCATKMNACGATIPVRKYFNYASIDTIYTVNTDVIPDFSSAFPEGVLCYIWDPSYIDPDESAMMQSITKERGCSRLPAIKHGFIEYSEEVNKNSDVAAGTTATLHCYAGYKPTLDLELTCLSTGSWYPASSFSDCYKDTLGCQILQNVAHGKIHYSANLNDNNLYPIGVTAELKCEDGYEPKQDEQLLCLGTDAWFPAPKFRGCVARNKDCSPIPKVNNGEITYTSPLVNNSVPSLSLAYLECNRGYTAGAVSQAYCLSNGTWFPKAVLSDCKPRT</sequence>
<evidence type="ECO:0000256" key="2">
    <source>
        <dbReference type="ARBA" id="ARBA00022659"/>
    </source>
</evidence>
<dbReference type="CDD" id="cd00033">
    <property type="entry name" value="CCP"/>
    <property type="match status" value="3"/>
</dbReference>
<dbReference type="EMBL" id="UXUI01007586">
    <property type="protein sequence ID" value="VDD88254.1"/>
    <property type="molecule type" value="Genomic_DNA"/>
</dbReference>
<dbReference type="InterPro" id="IPR000436">
    <property type="entry name" value="Sushi_SCR_CCP_dom"/>
</dbReference>
<dbReference type="STRING" id="51028.A0A0N4V170"/>
<dbReference type="SUPFAM" id="SSF57535">
    <property type="entry name" value="Complement control module/SCR domain"/>
    <property type="match status" value="3"/>
</dbReference>
<comment type="subcellular location">
    <subcellularLocation>
        <location evidence="1">Virion</location>
    </subcellularLocation>
</comment>
<keyword evidence="3" id="KW-0732">Signal</keyword>
<evidence type="ECO:0000256" key="5">
    <source>
        <dbReference type="PROSITE-ProRule" id="PRU00302"/>
    </source>
</evidence>
<dbReference type="OrthoDB" id="5866184at2759"/>
<dbReference type="Pfam" id="PF00084">
    <property type="entry name" value="Sushi"/>
    <property type="match status" value="3"/>
</dbReference>
<protein>
    <submittedName>
        <fullName evidence="9">Sushi domain-containing protein</fullName>
    </submittedName>
</protein>
<proteinExistence type="predicted"/>
<dbReference type="WBParaSite" id="EVEC_0000368901-mRNA-1">
    <property type="protein sequence ID" value="EVEC_0000368901-mRNA-1"/>
    <property type="gene ID" value="EVEC_0000368901"/>
</dbReference>
<organism evidence="9">
    <name type="scientific">Enterobius vermicularis</name>
    <name type="common">Human pinworm</name>
    <dbReference type="NCBI Taxonomy" id="51028"/>
    <lineage>
        <taxon>Eukaryota</taxon>
        <taxon>Metazoa</taxon>
        <taxon>Ecdysozoa</taxon>
        <taxon>Nematoda</taxon>
        <taxon>Chromadorea</taxon>
        <taxon>Rhabditida</taxon>
        <taxon>Spirurina</taxon>
        <taxon>Oxyuridomorpha</taxon>
        <taxon>Oxyuroidea</taxon>
        <taxon>Oxyuridae</taxon>
        <taxon>Enterobius</taxon>
    </lineage>
</organism>
<evidence type="ECO:0000313" key="7">
    <source>
        <dbReference type="EMBL" id="VDD88254.1"/>
    </source>
</evidence>
<reference evidence="9" key="1">
    <citation type="submission" date="2017-02" db="UniProtKB">
        <authorList>
            <consortium name="WormBaseParasite"/>
        </authorList>
    </citation>
    <scope>IDENTIFICATION</scope>
</reference>
<evidence type="ECO:0000259" key="6">
    <source>
        <dbReference type="PROSITE" id="PS50923"/>
    </source>
</evidence>
<feature type="domain" description="Sushi" evidence="6">
    <location>
        <begin position="410"/>
        <end position="476"/>
    </location>
</feature>
<accession>A0A0N4V170</accession>
<keyword evidence="8" id="KW-1185">Reference proteome</keyword>
<feature type="domain" description="Sushi" evidence="6">
    <location>
        <begin position="341"/>
        <end position="407"/>
    </location>
</feature>
<evidence type="ECO:0000256" key="1">
    <source>
        <dbReference type="ARBA" id="ARBA00004328"/>
    </source>
</evidence>
<evidence type="ECO:0000256" key="4">
    <source>
        <dbReference type="ARBA" id="ARBA00023157"/>
    </source>
</evidence>
<comment type="caution">
    <text evidence="5">Lacks conserved residue(s) required for the propagation of feature annotation.</text>
</comment>
<dbReference type="PANTHER" id="PTHR45785:SF2">
    <property type="entry name" value="COMPLEMENT FACTOR H-RELATED"/>
    <property type="match status" value="1"/>
</dbReference>
<dbReference type="AlphaFoldDB" id="A0A0N4V170"/>